<feature type="region of interest" description="Disordered" evidence="1">
    <location>
        <begin position="183"/>
        <end position="215"/>
    </location>
</feature>
<sequence length="237" mass="26465">MEQSLSKDLELFESMFQNTGEKTKAFIRAQPHEEWKPWFRRAVSSALLNLTQHPDLRFQSGSTLLKKFTKLVALDVGQQNDTPFWNGSEFQGVLDTLHTAIGDLHKGHTCAAKFIEDLMAELTREREWSVKDRDRCRSEVQKVSNKVQNAINNKFKTAKVKALKSGKPLHVALDEANHRFGLQAYHPAPGPAGPSAAQPAAPATANTLGLQSPSRLTNRQQRIYGQLHTGTSLIARN</sequence>
<dbReference type="EMBL" id="PUHQ01000033">
    <property type="protein sequence ID" value="KAG0661655.1"/>
    <property type="molecule type" value="Genomic_DNA"/>
</dbReference>
<organism evidence="2 3">
    <name type="scientific">Rhodotorula mucilaginosa</name>
    <name type="common">Yeast</name>
    <name type="synonym">Rhodotorula rubra</name>
    <dbReference type="NCBI Taxonomy" id="5537"/>
    <lineage>
        <taxon>Eukaryota</taxon>
        <taxon>Fungi</taxon>
        <taxon>Dikarya</taxon>
        <taxon>Basidiomycota</taxon>
        <taxon>Pucciniomycotina</taxon>
        <taxon>Microbotryomycetes</taxon>
        <taxon>Sporidiobolales</taxon>
        <taxon>Sporidiobolaceae</taxon>
        <taxon>Rhodotorula</taxon>
    </lineage>
</organism>
<name>A0A9P6W3J6_RHOMI</name>
<reference evidence="2 3" key="1">
    <citation type="submission" date="2020-11" db="EMBL/GenBank/DDBJ databases">
        <title>Kefir isolates.</title>
        <authorList>
            <person name="Marcisauskas S."/>
            <person name="Kim Y."/>
            <person name="Blasche S."/>
        </authorList>
    </citation>
    <scope>NUCLEOTIDE SEQUENCE [LARGE SCALE GENOMIC DNA]</scope>
    <source>
        <strain evidence="2 3">KR</strain>
    </source>
</reference>
<feature type="compositionally biased region" description="Low complexity" evidence="1">
    <location>
        <begin position="193"/>
        <end position="205"/>
    </location>
</feature>
<evidence type="ECO:0000313" key="3">
    <source>
        <dbReference type="Proteomes" id="UP000777482"/>
    </source>
</evidence>
<evidence type="ECO:0000256" key="1">
    <source>
        <dbReference type="SAM" id="MobiDB-lite"/>
    </source>
</evidence>
<feature type="compositionally biased region" description="Polar residues" evidence="1">
    <location>
        <begin position="206"/>
        <end position="215"/>
    </location>
</feature>
<dbReference type="AlphaFoldDB" id="A0A9P6W3J6"/>
<evidence type="ECO:0000313" key="2">
    <source>
        <dbReference type="EMBL" id="KAG0661655.1"/>
    </source>
</evidence>
<protein>
    <submittedName>
        <fullName evidence="2">Uncharacterized protein</fullName>
    </submittedName>
</protein>
<keyword evidence="3" id="KW-1185">Reference proteome</keyword>
<dbReference type="Proteomes" id="UP000777482">
    <property type="component" value="Unassembled WGS sequence"/>
</dbReference>
<proteinExistence type="predicted"/>
<accession>A0A9P6W3J6</accession>
<comment type="caution">
    <text evidence="2">The sequence shown here is derived from an EMBL/GenBank/DDBJ whole genome shotgun (WGS) entry which is preliminary data.</text>
</comment>
<gene>
    <name evidence="2" type="ORF">C6P46_003876</name>
</gene>